<gene>
    <name evidence="2" type="ORF">JOF48_002246</name>
</gene>
<dbReference type="SUPFAM" id="SSF53335">
    <property type="entry name" value="S-adenosyl-L-methionine-dependent methyltransferases"/>
    <property type="match status" value="1"/>
</dbReference>
<dbReference type="CDD" id="cd02440">
    <property type="entry name" value="AdoMet_MTases"/>
    <property type="match status" value="1"/>
</dbReference>
<proteinExistence type="predicted"/>
<keyword evidence="2" id="KW-0808">Transferase</keyword>
<keyword evidence="3" id="KW-1185">Reference proteome</keyword>
<dbReference type="EMBL" id="JAGIOI010000001">
    <property type="protein sequence ID" value="MBP2413447.1"/>
    <property type="molecule type" value="Genomic_DNA"/>
</dbReference>
<sequence>MPAELPRTVKVLHQVWVVAGQPCGKYLAAVMGTTLANMEAHIGSEAFGRARSRYSPLVHQQLLAMSAATIDRLLAPFKLSMYPDGKSTTRARRNQYTEALPIMFRIPDIDWQPGLVAIDTVAHCGNSAKGQYAVTPFSGASEAARMPAPVRSQGKQVTCDFLWRFLMEMGVGWKNETMSAGRDYESYAAKMRQHVRAGTDMEVDVRFVDMMTKRRSRVLDIGCGIGNAVNGLRARGHEAYGIDPTPQVLEVAGEFYDPSWFRRMTAGDIVPGTLALNGLPQAYDAVLMSGNVPAFLSANELRKIFGQVAGLLDDGGVFVVGTTTAIQGGPVDLDNAAARSSLTLAHRFSDWHLSPFYTESPWSVSVFSATGSREFAEVPGGMFALRG</sequence>
<dbReference type="RefSeq" id="WP_245346496.1">
    <property type="nucleotide sequence ID" value="NZ_JAGIOI010000001.1"/>
</dbReference>
<evidence type="ECO:0000259" key="1">
    <source>
        <dbReference type="Pfam" id="PF13649"/>
    </source>
</evidence>
<evidence type="ECO:0000313" key="3">
    <source>
        <dbReference type="Proteomes" id="UP000711614"/>
    </source>
</evidence>
<dbReference type="InterPro" id="IPR029063">
    <property type="entry name" value="SAM-dependent_MTases_sf"/>
</dbReference>
<dbReference type="GO" id="GO:0032259">
    <property type="term" value="P:methylation"/>
    <property type="evidence" value="ECO:0007669"/>
    <property type="project" value="UniProtKB-KW"/>
</dbReference>
<dbReference type="GO" id="GO:0008168">
    <property type="term" value="F:methyltransferase activity"/>
    <property type="evidence" value="ECO:0007669"/>
    <property type="project" value="UniProtKB-KW"/>
</dbReference>
<accession>A0ABS4YXC5</accession>
<organism evidence="2 3">
    <name type="scientific">Arthrobacter stackebrandtii</name>
    <dbReference type="NCBI Taxonomy" id="272161"/>
    <lineage>
        <taxon>Bacteria</taxon>
        <taxon>Bacillati</taxon>
        <taxon>Actinomycetota</taxon>
        <taxon>Actinomycetes</taxon>
        <taxon>Micrococcales</taxon>
        <taxon>Micrococcaceae</taxon>
        <taxon>Arthrobacter</taxon>
    </lineage>
</organism>
<feature type="domain" description="Methyltransferase" evidence="1">
    <location>
        <begin position="218"/>
        <end position="316"/>
    </location>
</feature>
<dbReference type="Gene3D" id="3.40.50.150">
    <property type="entry name" value="Vaccinia Virus protein VP39"/>
    <property type="match status" value="1"/>
</dbReference>
<protein>
    <submittedName>
        <fullName evidence="2">SAM-dependent methyltransferase</fullName>
    </submittedName>
</protein>
<keyword evidence="2" id="KW-0489">Methyltransferase</keyword>
<dbReference type="InterPro" id="IPR041698">
    <property type="entry name" value="Methyltransf_25"/>
</dbReference>
<evidence type="ECO:0000313" key="2">
    <source>
        <dbReference type="EMBL" id="MBP2413447.1"/>
    </source>
</evidence>
<dbReference type="Proteomes" id="UP000711614">
    <property type="component" value="Unassembled WGS sequence"/>
</dbReference>
<dbReference type="Pfam" id="PF13649">
    <property type="entry name" value="Methyltransf_25"/>
    <property type="match status" value="1"/>
</dbReference>
<reference evidence="2 3" key="1">
    <citation type="submission" date="2021-03" db="EMBL/GenBank/DDBJ databases">
        <title>Sequencing the genomes of 1000 actinobacteria strains.</title>
        <authorList>
            <person name="Klenk H.-P."/>
        </authorList>
    </citation>
    <scope>NUCLEOTIDE SEQUENCE [LARGE SCALE GENOMIC DNA]</scope>
    <source>
        <strain evidence="2 3">DSM 16005</strain>
    </source>
</reference>
<name>A0ABS4YXC5_9MICC</name>
<comment type="caution">
    <text evidence="2">The sequence shown here is derived from an EMBL/GenBank/DDBJ whole genome shotgun (WGS) entry which is preliminary data.</text>
</comment>